<dbReference type="AlphaFoldDB" id="G0TWR9"/>
<evidence type="ECO:0000256" key="1">
    <source>
        <dbReference type="SAM" id="SignalP"/>
    </source>
</evidence>
<gene>
    <name evidence="2" type="ORF">TVY486_0601980</name>
</gene>
<evidence type="ECO:0000313" key="2">
    <source>
        <dbReference type="EMBL" id="CCC48407.1"/>
    </source>
</evidence>
<protein>
    <recommendedName>
        <fullName evidence="3">Succinate dehydrogenase subunit</fullName>
    </recommendedName>
</protein>
<evidence type="ECO:0008006" key="3">
    <source>
        <dbReference type="Google" id="ProtNLM"/>
    </source>
</evidence>
<dbReference type="VEuPathDB" id="TriTrypDB:TvY486_0601980"/>
<proteinExistence type="predicted"/>
<reference evidence="2" key="1">
    <citation type="journal article" date="2012" name="Proc. Natl. Acad. Sci. U.S.A.">
        <title>Antigenic diversity is generated by distinct evolutionary mechanisms in African trypanosome species.</title>
        <authorList>
            <person name="Jackson A.P."/>
            <person name="Berry A."/>
            <person name="Aslett M."/>
            <person name="Allison H.C."/>
            <person name="Burton P."/>
            <person name="Vavrova-Anderson J."/>
            <person name="Brown R."/>
            <person name="Browne H."/>
            <person name="Corton N."/>
            <person name="Hauser H."/>
            <person name="Gamble J."/>
            <person name="Gilderthorp R."/>
            <person name="Marcello L."/>
            <person name="McQuillan J."/>
            <person name="Otto T.D."/>
            <person name="Quail M.A."/>
            <person name="Sanders M.J."/>
            <person name="van Tonder A."/>
            <person name="Ginger M.L."/>
            <person name="Field M.C."/>
            <person name="Barry J.D."/>
            <person name="Hertz-Fowler C."/>
            <person name="Berriman M."/>
        </authorList>
    </citation>
    <scope>NUCLEOTIDE SEQUENCE</scope>
    <source>
        <strain evidence="2">Y486</strain>
    </source>
</reference>
<name>G0TWR9_TRYVY</name>
<accession>G0TWR9</accession>
<dbReference type="OMA" id="MRHWVWD"/>
<feature type="signal peptide" evidence="1">
    <location>
        <begin position="1"/>
        <end position="25"/>
    </location>
</feature>
<feature type="chain" id="PRO_5003410285" description="Succinate dehydrogenase subunit" evidence="1">
    <location>
        <begin position="26"/>
        <end position="239"/>
    </location>
</feature>
<keyword evidence="1" id="KW-0732">Signal</keyword>
<organism evidence="2">
    <name type="scientific">Trypanosoma vivax (strain Y486)</name>
    <dbReference type="NCBI Taxonomy" id="1055687"/>
    <lineage>
        <taxon>Eukaryota</taxon>
        <taxon>Discoba</taxon>
        <taxon>Euglenozoa</taxon>
        <taxon>Kinetoplastea</taxon>
        <taxon>Metakinetoplastina</taxon>
        <taxon>Trypanosomatida</taxon>
        <taxon>Trypanosomatidae</taxon>
        <taxon>Trypanosoma</taxon>
        <taxon>Duttonella</taxon>
    </lineage>
</organism>
<sequence>MRSRGLRVALLNSSASLALVGPSRGIYTTWSSIPNESWATKEPWLQRITNQSRYRSFDFWHVPEVKTPDGIKLSQVEQYLLSCVEDDTKRLLNLSWTFDFDPFWWDRVNSHEKLYRIIYTNEFSFFRYIFGDHSENLMGQRYIEKKLNYLRSVLHWAFETEKCYSAIAKARFTVQRDVWNALERERYLAGCVEAVELFKREVPQEFSEKALGELENHLTNMRHWVWDCPNAKRLYPQLA</sequence>
<dbReference type="EMBL" id="HE573022">
    <property type="protein sequence ID" value="CCC48407.1"/>
    <property type="molecule type" value="Genomic_DNA"/>
</dbReference>